<name>A0AAD9EKE9_9PEZI</name>
<feature type="region of interest" description="Disordered" evidence="1">
    <location>
        <begin position="224"/>
        <end position="272"/>
    </location>
</feature>
<keyword evidence="2" id="KW-0812">Transmembrane</keyword>
<evidence type="ECO:0000313" key="4">
    <source>
        <dbReference type="Proteomes" id="UP001243330"/>
    </source>
</evidence>
<keyword evidence="2" id="KW-0472">Membrane</keyword>
<dbReference type="Pfam" id="PF17254">
    <property type="entry name" value="DUF5321"/>
    <property type="match status" value="1"/>
</dbReference>
<evidence type="ECO:0000256" key="1">
    <source>
        <dbReference type="SAM" id="MobiDB-lite"/>
    </source>
</evidence>
<organism evidence="3 4">
    <name type="scientific">Colletotrichum chrysophilum</name>
    <dbReference type="NCBI Taxonomy" id="1836956"/>
    <lineage>
        <taxon>Eukaryota</taxon>
        <taxon>Fungi</taxon>
        <taxon>Dikarya</taxon>
        <taxon>Ascomycota</taxon>
        <taxon>Pezizomycotina</taxon>
        <taxon>Sordariomycetes</taxon>
        <taxon>Hypocreomycetidae</taxon>
        <taxon>Glomerellales</taxon>
        <taxon>Glomerellaceae</taxon>
        <taxon>Colletotrichum</taxon>
        <taxon>Colletotrichum gloeosporioides species complex</taxon>
    </lineage>
</organism>
<evidence type="ECO:0000313" key="3">
    <source>
        <dbReference type="EMBL" id="KAK1855059.1"/>
    </source>
</evidence>
<protein>
    <submittedName>
        <fullName evidence="3">Uncharacterized protein</fullName>
    </submittedName>
</protein>
<accession>A0AAD9EKE9</accession>
<reference evidence="3" key="1">
    <citation type="submission" date="2023-01" db="EMBL/GenBank/DDBJ databases">
        <title>Colletotrichum chrysophilum M932 genome sequence.</title>
        <authorList>
            <person name="Baroncelli R."/>
        </authorList>
    </citation>
    <scope>NUCLEOTIDE SEQUENCE</scope>
    <source>
        <strain evidence="3">M932</strain>
    </source>
</reference>
<keyword evidence="4" id="KW-1185">Reference proteome</keyword>
<feature type="compositionally biased region" description="Basic and acidic residues" evidence="1">
    <location>
        <begin position="224"/>
        <end position="252"/>
    </location>
</feature>
<comment type="caution">
    <text evidence="3">The sequence shown here is derived from an EMBL/GenBank/DDBJ whole genome shotgun (WGS) entry which is preliminary data.</text>
</comment>
<dbReference type="Proteomes" id="UP001243330">
    <property type="component" value="Unassembled WGS sequence"/>
</dbReference>
<sequence>MPRGVVRGNRQPVWSVQRKLLVHGPFGLQLQVRNFFYFQLPRQDGSTLRASIFPLTHLSDCSSADMSRIATQPLIAAAPCLRSASIAHAAPRAVYFHARHSSSLPTVAQSDFWKGLIPKPFRREPQLPGDPSIKRVKSKKKKEWNPATFYIVIFLLIGSMSINMLSSKQSFEAFSRQADVRIGVLKEVVEKIQRGEKVDVEEALGTGDPQKELEWEEMLREIEREDVSRQKKQEKSRQTESVKSKPEKEARSHSTGVSEAAKPPARGMSSFF</sequence>
<dbReference type="EMBL" id="JAQOWY010000027">
    <property type="protein sequence ID" value="KAK1855059.1"/>
    <property type="molecule type" value="Genomic_DNA"/>
</dbReference>
<evidence type="ECO:0000256" key="2">
    <source>
        <dbReference type="SAM" id="Phobius"/>
    </source>
</evidence>
<proteinExistence type="predicted"/>
<dbReference type="AlphaFoldDB" id="A0AAD9EKE9"/>
<dbReference type="InterPro" id="IPR035213">
    <property type="entry name" value="DUF5321"/>
</dbReference>
<keyword evidence="2" id="KW-1133">Transmembrane helix</keyword>
<feature type="transmembrane region" description="Helical" evidence="2">
    <location>
        <begin position="147"/>
        <end position="166"/>
    </location>
</feature>
<gene>
    <name evidence="3" type="ORF">CCHR01_02344</name>
</gene>